<accession>A0A8S1LGI4</accession>
<evidence type="ECO:0000313" key="1">
    <source>
        <dbReference type="EMBL" id="CAD8065571.1"/>
    </source>
</evidence>
<evidence type="ECO:0000313" key="2">
    <source>
        <dbReference type="Proteomes" id="UP000692954"/>
    </source>
</evidence>
<protein>
    <submittedName>
        <fullName evidence="1">Uncharacterized protein</fullName>
    </submittedName>
</protein>
<proteinExistence type="predicted"/>
<sequence length="176" mass="21098">MTKFEVYDKRIQIQGKILKVPKQMIGEVSKLLKDQFGIILTEKKDSYQNQYKIKQKKQIAQIASPLINYFRNYCKDNQYTIVENELSDLLEKKGVRKVFTLQDLYELQFKNKNRKEFLDKWEPFLSLGHVEQYLMNNKKIKSEIKLELKAIISLLIFECQKEDPKESMYKSFQIKI</sequence>
<organism evidence="1 2">
    <name type="scientific">Paramecium sonneborni</name>
    <dbReference type="NCBI Taxonomy" id="65129"/>
    <lineage>
        <taxon>Eukaryota</taxon>
        <taxon>Sar</taxon>
        <taxon>Alveolata</taxon>
        <taxon>Ciliophora</taxon>
        <taxon>Intramacronucleata</taxon>
        <taxon>Oligohymenophorea</taxon>
        <taxon>Peniculida</taxon>
        <taxon>Parameciidae</taxon>
        <taxon>Paramecium</taxon>
    </lineage>
</organism>
<keyword evidence="2" id="KW-1185">Reference proteome</keyword>
<dbReference type="AlphaFoldDB" id="A0A8S1LGI4"/>
<gene>
    <name evidence="1" type="ORF">PSON_ATCC_30995.1.T0200277</name>
</gene>
<dbReference type="Proteomes" id="UP000692954">
    <property type="component" value="Unassembled WGS sequence"/>
</dbReference>
<name>A0A8S1LGI4_9CILI</name>
<comment type="caution">
    <text evidence="1">The sequence shown here is derived from an EMBL/GenBank/DDBJ whole genome shotgun (WGS) entry which is preliminary data.</text>
</comment>
<reference evidence="1" key="1">
    <citation type="submission" date="2021-01" db="EMBL/GenBank/DDBJ databases">
        <authorList>
            <consortium name="Genoscope - CEA"/>
            <person name="William W."/>
        </authorList>
    </citation>
    <scope>NUCLEOTIDE SEQUENCE</scope>
</reference>
<dbReference type="EMBL" id="CAJJDN010000020">
    <property type="protein sequence ID" value="CAD8065571.1"/>
    <property type="molecule type" value="Genomic_DNA"/>
</dbReference>